<evidence type="ECO:0000256" key="6">
    <source>
        <dbReference type="ARBA" id="ARBA00047475"/>
    </source>
</evidence>
<dbReference type="GO" id="GO:0015020">
    <property type="term" value="F:glucuronosyltransferase activity"/>
    <property type="evidence" value="ECO:0007669"/>
    <property type="project" value="UniProtKB-EC"/>
</dbReference>
<evidence type="ECO:0000256" key="1">
    <source>
        <dbReference type="ARBA" id="ARBA00009995"/>
    </source>
</evidence>
<keyword evidence="5" id="KW-0732">Signal</keyword>
<dbReference type="PANTHER" id="PTHR48043:SF23">
    <property type="entry name" value="UDP-GLUCURONOSYLTRANSFERASE"/>
    <property type="match status" value="1"/>
</dbReference>
<evidence type="ECO:0000313" key="9">
    <source>
        <dbReference type="Proteomes" id="UP000053660"/>
    </source>
</evidence>
<keyword evidence="7" id="KW-0812">Transmembrane</keyword>
<keyword evidence="7" id="KW-0472">Membrane</keyword>
<name>A0A0B1SKY2_OESDE</name>
<evidence type="ECO:0000256" key="3">
    <source>
        <dbReference type="ARBA" id="ARBA00022676"/>
    </source>
</evidence>
<dbReference type="PANTHER" id="PTHR48043">
    <property type="entry name" value="EG:EG0003.4 PROTEIN-RELATED"/>
    <property type="match status" value="1"/>
</dbReference>
<gene>
    <name evidence="8" type="ORF">OESDEN_16403</name>
</gene>
<dbReference type="OrthoDB" id="5835829at2759"/>
<dbReference type="Pfam" id="PF00201">
    <property type="entry name" value="UDPGT"/>
    <property type="match status" value="1"/>
</dbReference>
<sequence length="110" mass="13058">MGESEILREAITKILHEPRYTQAAHRIRDLLAKRPFTPEQKLVRTVELAAEFGQLPELRVAGRDLNFIFYYNLDILVLFIVVFSLFIFFVLYCLKKLFRATIRRIKVKEQ</sequence>
<evidence type="ECO:0000256" key="7">
    <source>
        <dbReference type="SAM" id="Phobius"/>
    </source>
</evidence>
<dbReference type="EMBL" id="KN571250">
    <property type="protein sequence ID" value="KHJ83890.1"/>
    <property type="molecule type" value="Genomic_DNA"/>
</dbReference>
<feature type="transmembrane region" description="Helical" evidence="7">
    <location>
        <begin position="68"/>
        <end position="94"/>
    </location>
</feature>
<evidence type="ECO:0000313" key="8">
    <source>
        <dbReference type="EMBL" id="KHJ83890.1"/>
    </source>
</evidence>
<evidence type="ECO:0000256" key="4">
    <source>
        <dbReference type="ARBA" id="ARBA00022679"/>
    </source>
</evidence>
<reference evidence="8 9" key="1">
    <citation type="submission" date="2014-03" db="EMBL/GenBank/DDBJ databases">
        <title>Draft genome of the hookworm Oesophagostomum dentatum.</title>
        <authorList>
            <person name="Mitreva M."/>
        </authorList>
    </citation>
    <scope>NUCLEOTIDE SEQUENCE [LARGE SCALE GENOMIC DNA]</scope>
    <source>
        <strain evidence="8 9">OD-Hann</strain>
    </source>
</reference>
<dbReference type="InterPro" id="IPR050271">
    <property type="entry name" value="UDP-glycosyltransferase"/>
</dbReference>
<dbReference type="AlphaFoldDB" id="A0A0B1SKY2"/>
<dbReference type="EC" id="2.4.1.17" evidence="2"/>
<dbReference type="Proteomes" id="UP000053660">
    <property type="component" value="Unassembled WGS sequence"/>
</dbReference>
<organism evidence="8 9">
    <name type="scientific">Oesophagostomum dentatum</name>
    <name type="common">Nodular worm</name>
    <dbReference type="NCBI Taxonomy" id="61180"/>
    <lineage>
        <taxon>Eukaryota</taxon>
        <taxon>Metazoa</taxon>
        <taxon>Ecdysozoa</taxon>
        <taxon>Nematoda</taxon>
        <taxon>Chromadorea</taxon>
        <taxon>Rhabditida</taxon>
        <taxon>Rhabditina</taxon>
        <taxon>Rhabditomorpha</taxon>
        <taxon>Strongyloidea</taxon>
        <taxon>Strongylidae</taxon>
        <taxon>Oesophagostomum</taxon>
    </lineage>
</organism>
<protein>
    <recommendedName>
        <fullName evidence="2">glucuronosyltransferase</fullName>
        <ecNumber evidence="2">2.4.1.17</ecNumber>
    </recommendedName>
</protein>
<comment type="similarity">
    <text evidence="1">Belongs to the UDP-glycosyltransferase family.</text>
</comment>
<keyword evidence="7" id="KW-1133">Transmembrane helix</keyword>
<keyword evidence="3" id="KW-0328">Glycosyltransferase</keyword>
<proteinExistence type="inferred from homology"/>
<evidence type="ECO:0000256" key="2">
    <source>
        <dbReference type="ARBA" id="ARBA00012544"/>
    </source>
</evidence>
<accession>A0A0B1SKY2</accession>
<keyword evidence="4" id="KW-0808">Transferase</keyword>
<keyword evidence="9" id="KW-1185">Reference proteome</keyword>
<dbReference type="InterPro" id="IPR002213">
    <property type="entry name" value="UDP_glucos_trans"/>
</dbReference>
<comment type="catalytic activity">
    <reaction evidence="6">
        <text>glucuronate acceptor + UDP-alpha-D-glucuronate = acceptor beta-D-glucuronoside + UDP + H(+)</text>
        <dbReference type="Rhea" id="RHEA:21032"/>
        <dbReference type="ChEBI" id="CHEBI:15378"/>
        <dbReference type="ChEBI" id="CHEBI:58052"/>
        <dbReference type="ChEBI" id="CHEBI:58223"/>
        <dbReference type="ChEBI" id="CHEBI:132367"/>
        <dbReference type="ChEBI" id="CHEBI:132368"/>
        <dbReference type="EC" id="2.4.1.17"/>
    </reaction>
</comment>
<evidence type="ECO:0000256" key="5">
    <source>
        <dbReference type="ARBA" id="ARBA00022729"/>
    </source>
</evidence>